<evidence type="ECO:0000313" key="4">
    <source>
        <dbReference type="Proteomes" id="UP000192448"/>
    </source>
</evidence>
<reference evidence="3 4" key="1">
    <citation type="submission" date="2017-02" db="EMBL/GenBank/DDBJ databases">
        <title>The new phylogeny of genus Mycobacterium.</title>
        <authorList>
            <person name="Tortoli E."/>
            <person name="Trovato A."/>
            <person name="Cirillo D.M."/>
        </authorList>
    </citation>
    <scope>NUCLEOTIDE SEQUENCE [LARGE SCALE GENOMIC DNA]</scope>
    <source>
        <strain evidence="3 4">RW6</strain>
    </source>
</reference>
<organism evidence="3 4">
    <name type="scientific">Mycobacterium aquaticum</name>
    <dbReference type="NCBI Taxonomy" id="1927124"/>
    <lineage>
        <taxon>Bacteria</taxon>
        <taxon>Bacillati</taxon>
        <taxon>Actinomycetota</taxon>
        <taxon>Actinomycetes</taxon>
        <taxon>Mycobacteriales</taxon>
        <taxon>Mycobacteriaceae</taxon>
        <taxon>Mycobacterium</taxon>
    </lineage>
</organism>
<proteinExistence type="predicted"/>
<protein>
    <recommendedName>
        <fullName evidence="5">PE-PPE domain-containing protein</fullName>
    </recommendedName>
</protein>
<name>A0A1X0AUE7_9MYCO</name>
<dbReference type="AlphaFoldDB" id="A0A1X0AUE7"/>
<sequence>MATALACAACIAAAAAIPGVETEAAHIANSVAGDVQLSAIDLSQLAWLNGIPAWQTFLSTGDLSAFVPAADGSGGYAALSALASYQNFFATGDITQATGLGGIAAFSALPFWVNGDITAIPAAFSAVPVYEKLASGTATVDDLAPLSSVNALVAFSKVPTEGLQAFMPSADGKNPGYAALSGAYDWQQFLTTGDPTALSDIAAFSAIPNLKNFVSSGDLSAKGLGGIAAFSALPAFGLTSLPAAAPLTTTTKQAAPLTTNTTETPVVKGAEIPEVQTKTVETPKTITTALSDVTPPSFNTGKQDAPEQAPVTPDVPSLPTSNDKSTLPTGKPSNGSYSGTFKPNNSSVYLFGSGGGSNSADNGIRGWDKVVSGIKGALGGSSSSSSGG</sequence>
<comment type="caution">
    <text evidence="3">The sequence shown here is derived from an EMBL/GenBank/DDBJ whole genome shotgun (WGS) entry which is preliminary data.</text>
</comment>
<feature type="chain" id="PRO_5038959328" description="PE-PPE domain-containing protein" evidence="2">
    <location>
        <begin position="16"/>
        <end position="388"/>
    </location>
</feature>
<dbReference type="OrthoDB" id="4708344at2"/>
<feature type="signal peptide" evidence="2">
    <location>
        <begin position="1"/>
        <end position="15"/>
    </location>
</feature>
<gene>
    <name evidence="3" type="ORF">BST13_19025</name>
</gene>
<evidence type="ECO:0008006" key="5">
    <source>
        <dbReference type="Google" id="ProtNLM"/>
    </source>
</evidence>
<evidence type="ECO:0000256" key="1">
    <source>
        <dbReference type="SAM" id="MobiDB-lite"/>
    </source>
</evidence>
<accession>A0A1X0AUE7</accession>
<feature type="region of interest" description="Disordered" evidence="1">
    <location>
        <begin position="284"/>
        <end position="366"/>
    </location>
</feature>
<dbReference type="RefSeq" id="WP_083165587.1">
    <property type="nucleotide sequence ID" value="NZ_MVHF01000019.1"/>
</dbReference>
<dbReference type="EMBL" id="MVHF01000019">
    <property type="protein sequence ID" value="ORA33684.1"/>
    <property type="molecule type" value="Genomic_DNA"/>
</dbReference>
<feature type="compositionally biased region" description="Polar residues" evidence="1">
    <location>
        <begin position="289"/>
        <end position="302"/>
    </location>
</feature>
<keyword evidence="4" id="KW-1185">Reference proteome</keyword>
<feature type="compositionally biased region" description="Polar residues" evidence="1">
    <location>
        <begin position="318"/>
        <end position="348"/>
    </location>
</feature>
<dbReference type="Proteomes" id="UP000192448">
    <property type="component" value="Unassembled WGS sequence"/>
</dbReference>
<keyword evidence="2" id="KW-0732">Signal</keyword>
<evidence type="ECO:0000256" key="2">
    <source>
        <dbReference type="SAM" id="SignalP"/>
    </source>
</evidence>
<evidence type="ECO:0000313" key="3">
    <source>
        <dbReference type="EMBL" id="ORA33684.1"/>
    </source>
</evidence>